<keyword evidence="4" id="KW-1185">Reference proteome</keyword>
<evidence type="ECO:0000313" key="3">
    <source>
        <dbReference type="EMBL" id="CAG9315791.1"/>
    </source>
</evidence>
<feature type="coiled-coil region" evidence="1">
    <location>
        <begin position="391"/>
        <end position="425"/>
    </location>
</feature>
<feature type="region of interest" description="Disordered" evidence="2">
    <location>
        <begin position="739"/>
        <end position="770"/>
    </location>
</feature>
<gene>
    <name evidence="3" type="ORF">BSTOLATCC_MIC14538</name>
</gene>
<organism evidence="3 4">
    <name type="scientific">Blepharisma stoltei</name>
    <dbReference type="NCBI Taxonomy" id="1481888"/>
    <lineage>
        <taxon>Eukaryota</taxon>
        <taxon>Sar</taxon>
        <taxon>Alveolata</taxon>
        <taxon>Ciliophora</taxon>
        <taxon>Postciliodesmatophora</taxon>
        <taxon>Heterotrichea</taxon>
        <taxon>Heterotrichida</taxon>
        <taxon>Blepharismidae</taxon>
        <taxon>Blepharisma</taxon>
    </lineage>
</organism>
<dbReference type="EMBL" id="CAJZBQ010000014">
    <property type="protein sequence ID" value="CAG9315791.1"/>
    <property type="molecule type" value="Genomic_DNA"/>
</dbReference>
<reference evidence="3" key="1">
    <citation type="submission" date="2021-09" db="EMBL/GenBank/DDBJ databases">
        <authorList>
            <consortium name="AG Swart"/>
            <person name="Singh M."/>
            <person name="Singh A."/>
            <person name="Seah K."/>
            <person name="Emmerich C."/>
        </authorList>
    </citation>
    <scope>NUCLEOTIDE SEQUENCE</scope>
    <source>
        <strain evidence="3">ATCC30299</strain>
    </source>
</reference>
<dbReference type="Proteomes" id="UP001162131">
    <property type="component" value="Unassembled WGS sequence"/>
</dbReference>
<accession>A0AAU9J210</accession>
<proteinExistence type="predicted"/>
<dbReference type="AlphaFoldDB" id="A0AAU9J210"/>
<feature type="compositionally biased region" description="Low complexity" evidence="2">
    <location>
        <begin position="754"/>
        <end position="770"/>
    </location>
</feature>
<feature type="compositionally biased region" description="Basic residues" evidence="2">
    <location>
        <begin position="740"/>
        <end position="750"/>
    </location>
</feature>
<evidence type="ECO:0000313" key="4">
    <source>
        <dbReference type="Proteomes" id="UP001162131"/>
    </source>
</evidence>
<name>A0AAU9J210_9CILI</name>
<evidence type="ECO:0000256" key="1">
    <source>
        <dbReference type="SAM" id="Coils"/>
    </source>
</evidence>
<feature type="region of interest" description="Disordered" evidence="2">
    <location>
        <begin position="1"/>
        <end position="27"/>
    </location>
</feature>
<evidence type="ECO:0000256" key="2">
    <source>
        <dbReference type="SAM" id="MobiDB-lite"/>
    </source>
</evidence>
<keyword evidence="1" id="KW-0175">Coiled coil</keyword>
<sequence length="781" mass="90174">MSLESKSDSNDYLDDFESDSERSSTDNKIPTNLFDALELALGSEELMNYCDSKSIEKKPKIYQLLTKISCTKFEMVEKIKNQILERKSALLEREKWKIPKSIKNKFKNFLIMLTAKGRLETQASNKYTKQILLKTISESRKWIFSAISDIEKGGKIALSNIEMKRVNLRKKSSTLLEKYLWARQIFMMKCLRNKSYIIKELEGKQKIEYKKFFEANSKSTYLTGEVLSIEYENLNQKYQGYDCCQVLDSFSAITSIFANNQMLKQPKSNQESDEILFPNSTYLSRAFLEKYRKSTKMPLTLHIYADTREEFANYDFSKPIIIETYECLSTILHCYVKRKAYTLELAQIKHLSNSLDGSSCSKTLFVLDTSSIYESLYFSKIEIRKLTEIELEELKYIYLNKKNKLEEIQREVGALNDDKIGLIREKNSKLVRSILIQLKNSVAPTKPRAKSIPNLCNWEGCSSKINVRPDFEVERSLILADGQEMWATKRRASSPAGKRKPWKQDKKSLPKLEEISKLCQFHSNLRNAINLPQENSIFNDYSKELSKACESGLNWQDELNKMNKIKQLTNDSAKQVISEYFSEVTLSLSKRVEGASSFKAENRSEYKERMLKEIEELKNLRNIEHSATEELKRIKCSENKASIAFNNLSTTLMDAFSSTPAVKLAKLMTLNDQLLSSKELRRTVSGADKEVPYSHRKFIRPPTAPINNSKDATPRIKRKLQIQDIQAILSSPYLTSQTKFMKKSKKKPRKTVLSSISRTRTSPNTSTRSNSISKIYNKVIL</sequence>
<protein>
    <submittedName>
        <fullName evidence="3">Uncharacterized protein</fullName>
    </submittedName>
</protein>
<comment type="caution">
    <text evidence="3">The sequence shown here is derived from an EMBL/GenBank/DDBJ whole genome shotgun (WGS) entry which is preliminary data.</text>
</comment>